<dbReference type="Gene3D" id="1.10.10.10">
    <property type="entry name" value="Winged helix-like DNA-binding domain superfamily/Winged helix DNA-binding domain"/>
    <property type="match status" value="1"/>
</dbReference>
<keyword evidence="3" id="KW-0805">Transcription regulation</keyword>
<dbReference type="SMART" id="SM00862">
    <property type="entry name" value="Trans_reg_C"/>
    <property type="match status" value="1"/>
</dbReference>
<keyword evidence="2" id="KW-0902">Two-component regulatory system</keyword>
<evidence type="ECO:0000256" key="1">
    <source>
        <dbReference type="ARBA" id="ARBA00022553"/>
    </source>
</evidence>
<keyword evidence="4" id="KW-0238">DNA-binding</keyword>
<sequence length="219" mass="24330">MEFLELRGFLVRGFDTAESFFSAWPATRFDLLLLDVALPGISGLEIAQRVRSHDANNMTGVVMLTALDANDDQVLGFNAGADIYLSKRSSLDVIEAACRGVLRRLGRHEADRSATPVEQLWRLHPKDWQLHTPNGMALDLTHAEVRLLRALCETPGKAVTREALLVHLDKQETPFTLRNLDNTASRLRRKVLAACGLELPLRPSYGKGYTFAAHCVLAL</sequence>
<dbReference type="Gene3D" id="3.40.50.2300">
    <property type="match status" value="1"/>
</dbReference>
<dbReference type="CDD" id="cd00383">
    <property type="entry name" value="trans_reg_C"/>
    <property type="match status" value="1"/>
</dbReference>
<evidence type="ECO:0000259" key="6">
    <source>
        <dbReference type="PROSITE" id="PS50110"/>
    </source>
</evidence>
<dbReference type="GO" id="GO:0000156">
    <property type="term" value="F:phosphorelay response regulator activity"/>
    <property type="evidence" value="ECO:0007669"/>
    <property type="project" value="TreeGrafter"/>
</dbReference>
<dbReference type="SMART" id="SM00448">
    <property type="entry name" value="REC"/>
    <property type="match status" value="1"/>
</dbReference>
<dbReference type="GO" id="GO:0006355">
    <property type="term" value="P:regulation of DNA-templated transcription"/>
    <property type="evidence" value="ECO:0007669"/>
    <property type="project" value="InterPro"/>
</dbReference>
<gene>
    <name evidence="8" type="primary">baeR_5</name>
    <name evidence="8" type="ORF">SDC9_81438</name>
</gene>
<dbReference type="InterPro" id="IPR001789">
    <property type="entry name" value="Sig_transdc_resp-reg_receiver"/>
</dbReference>
<evidence type="ECO:0000256" key="5">
    <source>
        <dbReference type="ARBA" id="ARBA00023163"/>
    </source>
</evidence>
<name>A0A644Z3J5_9ZZZZ</name>
<evidence type="ECO:0000313" key="8">
    <source>
        <dbReference type="EMBL" id="MPM34848.1"/>
    </source>
</evidence>
<dbReference type="InterPro" id="IPR001867">
    <property type="entry name" value="OmpR/PhoB-type_DNA-bd"/>
</dbReference>
<protein>
    <submittedName>
        <fullName evidence="8">Transcriptional regulatory protein BaeR</fullName>
    </submittedName>
</protein>
<dbReference type="AlphaFoldDB" id="A0A644Z3J5"/>
<dbReference type="Pfam" id="PF00072">
    <property type="entry name" value="Response_reg"/>
    <property type="match status" value="1"/>
</dbReference>
<evidence type="ECO:0000259" key="7">
    <source>
        <dbReference type="PROSITE" id="PS51755"/>
    </source>
</evidence>
<accession>A0A644Z3J5</accession>
<dbReference type="InterPro" id="IPR016032">
    <property type="entry name" value="Sig_transdc_resp-reg_C-effctor"/>
</dbReference>
<organism evidence="8">
    <name type="scientific">bioreactor metagenome</name>
    <dbReference type="NCBI Taxonomy" id="1076179"/>
    <lineage>
        <taxon>unclassified sequences</taxon>
        <taxon>metagenomes</taxon>
        <taxon>ecological metagenomes</taxon>
    </lineage>
</organism>
<dbReference type="CDD" id="cd17574">
    <property type="entry name" value="REC_OmpR"/>
    <property type="match status" value="1"/>
</dbReference>
<dbReference type="PROSITE" id="PS51755">
    <property type="entry name" value="OMPR_PHOB"/>
    <property type="match status" value="1"/>
</dbReference>
<evidence type="ECO:0000256" key="2">
    <source>
        <dbReference type="ARBA" id="ARBA00023012"/>
    </source>
</evidence>
<evidence type="ECO:0000256" key="3">
    <source>
        <dbReference type="ARBA" id="ARBA00023015"/>
    </source>
</evidence>
<dbReference type="GO" id="GO:0000976">
    <property type="term" value="F:transcription cis-regulatory region binding"/>
    <property type="evidence" value="ECO:0007669"/>
    <property type="project" value="TreeGrafter"/>
</dbReference>
<keyword evidence="5" id="KW-0804">Transcription</keyword>
<dbReference type="Pfam" id="PF00486">
    <property type="entry name" value="Trans_reg_C"/>
    <property type="match status" value="1"/>
</dbReference>
<dbReference type="PANTHER" id="PTHR48111">
    <property type="entry name" value="REGULATOR OF RPOS"/>
    <property type="match status" value="1"/>
</dbReference>
<comment type="caution">
    <text evidence="8">The sequence shown here is derived from an EMBL/GenBank/DDBJ whole genome shotgun (WGS) entry which is preliminary data.</text>
</comment>
<dbReference type="EMBL" id="VSSQ01007100">
    <property type="protein sequence ID" value="MPM34848.1"/>
    <property type="molecule type" value="Genomic_DNA"/>
</dbReference>
<feature type="domain" description="Response regulatory" evidence="6">
    <location>
        <begin position="1"/>
        <end position="102"/>
    </location>
</feature>
<keyword evidence="1" id="KW-0597">Phosphoprotein</keyword>
<proteinExistence type="predicted"/>
<reference evidence="8" key="1">
    <citation type="submission" date="2019-08" db="EMBL/GenBank/DDBJ databases">
        <authorList>
            <person name="Kucharzyk K."/>
            <person name="Murdoch R.W."/>
            <person name="Higgins S."/>
            <person name="Loffler F."/>
        </authorList>
    </citation>
    <scope>NUCLEOTIDE SEQUENCE</scope>
</reference>
<dbReference type="InterPro" id="IPR039420">
    <property type="entry name" value="WalR-like"/>
</dbReference>
<feature type="domain" description="OmpR/PhoB-type" evidence="7">
    <location>
        <begin position="112"/>
        <end position="213"/>
    </location>
</feature>
<dbReference type="GO" id="GO:0032993">
    <property type="term" value="C:protein-DNA complex"/>
    <property type="evidence" value="ECO:0007669"/>
    <property type="project" value="TreeGrafter"/>
</dbReference>
<dbReference type="SUPFAM" id="SSF52172">
    <property type="entry name" value="CheY-like"/>
    <property type="match status" value="1"/>
</dbReference>
<dbReference type="InterPro" id="IPR011006">
    <property type="entry name" value="CheY-like_superfamily"/>
</dbReference>
<dbReference type="InterPro" id="IPR036388">
    <property type="entry name" value="WH-like_DNA-bd_sf"/>
</dbReference>
<dbReference type="PROSITE" id="PS50110">
    <property type="entry name" value="RESPONSE_REGULATORY"/>
    <property type="match status" value="1"/>
</dbReference>
<evidence type="ECO:0000256" key="4">
    <source>
        <dbReference type="ARBA" id="ARBA00023125"/>
    </source>
</evidence>
<dbReference type="PANTHER" id="PTHR48111:SF1">
    <property type="entry name" value="TWO-COMPONENT RESPONSE REGULATOR ORR33"/>
    <property type="match status" value="1"/>
</dbReference>
<dbReference type="GO" id="GO:0005829">
    <property type="term" value="C:cytosol"/>
    <property type="evidence" value="ECO:0007669"/>
    <property type="project" value="TreeGrafter"/>
</dbReference>
<dbReference type="SUPFAM" id="SSF46894">
    <property type="entry name" value="C-terminal effector domain of the bipartite response regulators"/>
    <property type="match status" value="1"/>
</dbReference>